<gene>
    <name evidence="1" type="ORF">C1645_844598</name>
</gene>
<proteinExistence type="predicted"/>
<organism evidence="1 2">
    <name type="scientific">Glomus cerebriforme</name>
    <dbReference type="NCBI Taxonomy" id="658196"/>
    <lineage>
        <taxon>Eukaryota</taxon>
        <taxon>Fungi</taxon>
        <taxon>Fungi incertae sedis</taxon>
        <taxon>Mucoromycota</taxon>
        <taxon>Glomeromycotina</taxon>
        <taxon>Glomeromycetes</taxon>
        <taxon>Glomerales</taxon>
        <taxon>Glomeraceae</taxon>
        <taxon>Glomus</taxon>
    </lineage>
</organism>
<evidence type="ECO:0000313" key="1">
    <source>
        <dbReference type="EMBL" id="RIA92887.1"/>
    </source>
</evidence>
<dbReference type="OrthoDB" id="2378434at2759"/>
<protein>
    <submittedName>
        <fullName evidence="1">Uncharacterized protein</fullName>
    </submittedName>
</protein>
<keyword evidence="2" id="KW-1185">Reference proteome</keyword>
<dbReference type="EMBL" id="QKYT01000115">
    <property type="protein sequence ID" value="RIA92887.1"/>
    <property type="molecule type" value="Genomic_DNA"/>
</dbReference>
<comment type="caution">
    <text evidence="1">The sequence shown here is derived from an EMBL/GenBank/DDBJ whole genome shotgun (WGS) entry which is preliminary data.</text>
</comment>
<reference evidence="1 2" key="1">
    <citation type="submission" date="2018-06" db="EMBL/GenBank/DDBJ databases">
        <title>Comparative genomics reveals the genomic features of Rhizophagus irregularis, R. cerebriforme, R. diaphanum and Gigaspora rosea, and their symbiotic lifestyle signature.</title>
        <authorList>
            <person name="Morin E."/>
            <person name="San Clemente H."/>
            <person name="Chen E.C.H."/>
            <person name="De La Providencia I."/>
            <person name="Hainaut M."/>
            <person name="Kuo A."/>
            <person name="Kohler A."/>
            <person name="Murat C."/>
            <person name="Tang N."/>
            <person name="Roy S."/>
            <person name="Loubradou J."/>
            <person name="Henrissat B."/>
            <person name="Grigoriev I.V."/>
            <person name="Corradi N."/>
            <person name="Roux C."/>
            <person name="Martin F.M."/>
        </authorList>
    </citation>
    <scope>NUCLEOTIDE SEQUENCE [LARGE SCALE GENOMIC DNA]</scope>
    <source>
        <strain evidence="1 2">DAOM 227022</strain>
    </source>
</reference>
<dbReference type="Proteomes" id="UP000265703">
    <property type="component" value="Unassembled WGS sequence"/>
</dbReference>
<evidence type="ECO:0000313" key="2">
    <source>
        <dbReference type="Proteomes" id="UP000265703"/>
    </source>
</evidence>
<accession>A0A397T9A6</accession>
<name>A0A397T9A6_9GLOM</name>
<sequence>MSSVFPEKIILKPKIFFGKILFFDVINPEDPFVIQEWYRFNAFANYESVEDCSCDKVFQGKKNKGSIDIGYVPTEHKLKRLKLRWNETENKWKIVQNFHSLNRLANIDIISGSKSPDFRLSLKTHYEIPSEGSKVEEVINNIQSAKNFTKKNGMWFRSKDFDNTIIKKAVVRQVIEKKRFKNENFFITFKTIKEDKNNIITIEKSITLKHHTWNQEINLDNVDVFMKSVIDTILYVRKMLNALV</sequence>
<dbReference type="AlphaFoldDB" id="A0A397T9A6"/>